<accession>A0A844CZ15</accession>
<evidence type="ECO:0000256" key="1">
    <source>
        <dbReference type="SAM" id="Phobius"/>
    </source>
</evidence>
<evidence type="ECO:0000313" key="3">
    <source>
        <dbReference type="Proteomes" id="UP000564704"/>
    </source>
</evidence>
<feature type="transmembrane region" description="Helical" evidence="1">
    <location>
        <begin position="118"/>
        <end position="135"/>
    </location>
</feature>
<dbReference type="InterPro" id="IPR046513">
    <property type="entry name" value="DUF6691"/>
</dbReference>
<keyword evidence="1" id="KW-1133">Transmembrane helix</keyword>
<dbReference type="Proteomes" id="UP000564704">
    <property type="component" value="Unassembled WGS sequence"/>
</dbReference>
<name>A0A844CZ15_9RHOB</name>
<feature type="transmembrane region" description="Helical" evidence="1">
    <location>
        <begin position="41"/>
        <end position="60"/>
    </location>
</feature>
<comment type="caution">
    <text evidence="2">The sequence shown here is derived from an EMBL/GenBank/DDBJ whole genome shotgun (WGS) entry which is preliminary data.</text>
</comment>
<dbReference type="AlphaFoldDB" id="A0A844CZ15"/>
<proteinExistence type="predicted"/>
<protein>
    <submittedName>
        <fullName evidence="2">YeeE/YedE family protein</fullName>
    </submittedName>
</protein>
<dbReference type="Pfam" id="PF20398">
    <property type="entry name" value="DUF6691"/>
    <property type="match status" value="1"/>
</dbReference>
<keyword evidence="3" id="KW-1185">Reference proteome</keyword>
<dbReference type="OrthoDB" id="9790409at2"/>
<keyword evidence="1" id="KW-0472">Membrane</keyword>
<keyword evidence="1" id="KW-0812">Transmembrane</keyword>
<reference evidence="2 3" key="1">
    <citation type="submission" date="2019-05" db="EMBL/GenBank/DDBJ databases">
        <title>Roseovarius bejariae sp. nov., a moderately halophylic bacterium isolated from a saline soil in Rambla Salada (Murcia).</title>
        <authorList>
            <person name="Castro D.J."/>
            <person name="Gomez-Altuve A."/>
            <person name="Reina J.C."/>
            <person name="Rodriguez M."/>
            <person name="Sampedro I."/>
            <person name="Llamas I."/>
            <person name="Martinez-Checa F."/>
        </authorList>
    </citation>
    <scope>NUCLEOTIDE SEQUENCE [LARGE SCALE GENOMIC DNA]</scope>
    <source>
        <strain evidence="2 3">A21</strain>
    </source>
</reference>
<dbReference type="EMBL" id="SZWE01000001">
    <property type="protein sequence ID" value="MRU16336.1"/>
    <property type="molecule type" value="Genomic_DNA"/>
</dbReference>
<gene>
    <name evidence="2" type="ORF">FDP25_12910</name>
</gene>
<dbReference type="RefSeq" id="WP_154153480.1">
    <property type="nucleotide sequence ID" value="NZ_SZWE01000001.1"/>
</dbReference>
<sequence>MRIIITYLIGLLFGLGIMISGMANPAKVLNFFDVAGSWDPSLIFVMGGALVVTFIGYRLIFGKGPKKPVMDDTFHVPQNRTIDARLLGGSAVFGVGWGIAGFCPGAALPALGAFKPEVLIFTASLIAGIMLAKALQNLAARHSAHGTS</sequence>
<evidence type="ECO:0000313" key="2">
    <source>
        <dbReference type="EMBL" id="MRU16336.1"/>
    </source>
</evidence>
<organism evidence="2 3">
    <name type="scientific">Roseovarius bejariae</name>
    <dbReference type="NCBI Taxonomy" id="2576383"/>
    <lineage>
        <taxon>Bacteria</taxon>
        <taxon>Pseudomonadati</taxon>
        <taxon>Pseudomonadota</taxon>
        <taxon>Alphaproteobacteria</taxon>
        <taxon>Rhodobacterales</taxon>
        <taxon>Roseobacteraceae</taxon>
        <taxon>Roseovarius</taxon>
    </lineage>
</organism>
<feature type="transmembrane region" description="Helical" evidence="1">
    <location>
        <begin position="86"/>
        <end position="112"/>
    </location>
</feature>